<dbReference type="AlphaFoldDB" id="A0A644ZRX0"/>
<keyword evidence="1" id="KW-1133">Transmembrane helix</keyword>
<accession>A0A644ZRX0</accession>
<keyword evidence="1" id="KW-0472">Membrane</keyword>
<evidence type="ECO:0000313" key="2">
    <source>
        <dbReference type="EMBL" id="MPM43700.1"/>
    </source>
</evidence>
<sequence>MKRIFHLPPRVRLLLGALTLAAGLFLSWALCGTDGLGLLFLLPFAVLFIRLNPELWRGR</sequence>
<keyword evidence="1" id="KW-0812">Transmembrane</keyword>
<comment type="caution">
    <text evidence="2">The sequence shown here is derived from an EMBL/GenBank/DDBJ whole genome shotgun (WGS) entry which is preliminary data.</text>
</comment>
<organism evidence="2">
    <name type="scientific">bioreactor metagenome</name>
    <dbReference type="NCBI Taxonomy" id="1076179"/>
    <lineage>
        <taxon>unclassified sequences</taxon>
        <taxon>metagenomes</taxon>
        <taxon>ecological metagenomes</taxon>
    </lineage>
</organism>
<gene>
    <name evidence="2" type="ORF">SDC9_90377</name>
</gene>
<protein>
    <submittedName>
        <fullName evidence="2">Uncharacterized protein</fullName>
    </submittedName>
</protein>
<name>A0A644ZRX0_9ZZZZ</name>
<evidence type="ECO:0000256" key="1">
    <source>
        <dbReference type="SAM" id="Phobius"/>
    </source>
</evidence>
<feature type="transmembrane region" description="Helical" evidence="1">
    <location>
        <begin position="36"/>
        <end position="53"/>
    </location>
</feature>
<proteinExistence type="predicted"/>
<dbReference type="EMBL" id="VSSQ01010201">
    <property type="protein sequence ID" value="MPM43700.1"/>
    <property type="molecule type" value="Genomic_DNA"/>
</dbReference>
<feature type="transmembrane region" description="Helical" evidence="1">
    <location>
        <begin position="12"/>
        <end position="30"/>
    </location>
</feature>
<reference evidence="2" key="1">
    <citation type="submission" date="2019-08" db="EMBL/GenBank/DDBJ databases">
        <authorList>
            <person name="Kucharzyk K."/>
            <person name="Murdoch R.W."/>
            <person name="Higgins S."/>
            <person name="Loffler F."/>
        </authorList>
    </citation>
    <scope>NUCLEOTIDE SEQUENCE</scope>
</reference>